<dbReference type="SUPFAM" id="SSF52540">
    <property type="entry name" value="P-loop containing nucleoside triphosphate hydrolases"/>
    <property type="match status" value="2"/>
</dbReference>
<dbReference type="RefSeq" id="WP_141359109.1">
    <property type="nucleotide sequence ID" value="NZ_BAAAWM010000001.1"/>
</dbReference>
<gene>
    <name evidence="6" type="ORF">ANI01nite_31350</name>
</gene>
<dbReference type="PANTHER" id="PTHR19211">
    <property type="entry name" value="ATP-BINDING TRANSPORT PROTEIN-RELATED"/>
    <property type="match status" value="1"/>
</dbReference>
<feature type="region of interest" description="Disordered" evidence="4">
    <location>
        <begin position="313"/>
        <end position="332"/>
    </location>
</feature>
<dbReference type="PROSITE" id="PS50893">
    <property type="entry name" value="ABC_TRANSPORTER_2"/>
    <property type="match status" value="2"/>
</dbReference>
<keyword evidence="1" id="KW-0677">Repeat</keyword>
<dbReference type="InterPro" id="IPR017871">
    <property type="entry name" value="ABC_transporter-like_CS"/>
</dbReference>
<evidence type="ECO:0000256" key="3">
    <source>
        <dbReference type="ARBA" id="ARBA00022840"/>
    </source>
</evidence>
<dbReference type="InterPro" id="IPR003439">
    <property type="entry name" value="ABC_transporter-like_ATP-bd"/>
</dbReference>
<evidence type="ECO:0000259" key="5">
    <source>
        <dbReference type="PROSITE" id="PS50893"/>
    </source>
</evidence>
<name>A0ABQ0RQ44_GLUNI</name>
<dbReference type="NCBIfam" id="NF000355">
    <property type="entry name" value="ribo_prot_ABC_F"/>
    <property type="match status" value="1"/>
</dbReference>
<organism evidence="6 7">
    <name type="scientific">Glutamicibacter nicotianae</name>
    <name type="common">Arthrobacter nicotianae</name>
    <dbReference type="NCBI Taxonomy" id="37929"/>
    <lineage>
        <taxon>Bacteria</taxon>
        <taxon>Bacillati</taxon>
        <taxon>Actinomycetota</taxon>
        <taxon>Actinomycetes</taxon>
        <taxon>Micrococcales</taxon>
        <taxon>Micrococcaceae</taxon>
        <taxon>Glutamicibacter</taxon>
    </lineage>
</organism>
<evidence type="ECO:0000313" key="6">
    <source>
        <dbReference type="EMBL" id="GEC13932.1"/>
    </source>
</evidence>
<dbReference type="Gene3D" id="3.40.50.300">
    <property type="entry name" value="P-loop containing nucleotide triphosphate hydrolases"/>
    <property type="match status" value="2"/>
</dbReference>
<dbReference type="Proteomes" id="UP000316242">
    <property type="component" value="Unassembled WGS sequence"/>
</dbReference>
<feature type="domain" description="ABC transporter" evidence="5">
    <location>
        <begin position="369"/>
        <end position="566"/>
    </location>
</feature>
<dbReference type="PROSITE" id="PS00211">
    <property type="entry name" value="ABC_TRANSPORTER_1"/>
    <property type="match status" value="2"/>
</dbReference>
<dbReference type="InterPro" id="IPR050611">
    <property type="entry name" value="ABCF"/>
</dbReference>
<evidence type="ECO:0000256" key="1">
    <source>
        <dbReference type="ARBA" id="ARBA00022737"/>
    </source>
</evidence>
<dbReference type="GO" id="GO:0005524">
    <property type="term" value="F:ATP binding"/>
    <property type="evidence" value="ECO:0007669"/>
    <property type="project" value="UniProtKB-KW"/>
</dbReference>
<dbReference type="Pfam" id="PF00005">
    <property type="entry name" value="ABC_tran"/>
    <property type="match status" value="2"/>
</dbReference>
<evidence type="ECO:0000256" key="2">
    <source>
        <dbReference type="ARBA" id="ARBA00022741"/>
    </source>
</evidence>
<dbReference type="InterPro" id="IPR027417">
    <property type="entry name" value="P-loop_NTPase"/>
</dbReference>
<reference evidence="6 7" key="1">
    <citation type="submission" date="2019-06" db="EMBL/GenBank/DDBJ databases">
        <title>Whole genome shotgun sequence of Glutamicibacter nicotianae NBRC 14234.</title>
        <authorList>
            <person name="Hosoyama A."/>
            <person name="Uohara A."/>
            <person name="Ohji S."/>
            <person name="Ichikawa N."/>
        </authorList>
    </citation>
    <scope>NUCLEOTIDE SEQUENCE [LARGE SCALE GENOMIC DNA]</scope>
    <source>
        <strain evidence="6 7">NBRC 14234</strain>
    </source>
</reference>
<dbReference type="EMBL" id="BJNE01000024">
    <property type="protein sequence ID" value="GEC13932.1"/>
    <property type="molecule type" value="Genomic_DNA"/>
</dbReference>
<keyword evidence="7" id="KW-1185">Reference proteome</keyword>
<comment type="caution">
    <text evidence="6">The sequence shown here is derived from an EMBL/GenBank/DDBJ whole genome shotgun (WGS) entry which is preliminary data.</text>
</comment>
<evidence type="ECO:0000256" key="4">
    <source>
        <dbReference type="SAM" id="MobiDB-lite"/>
    </source>
</evidence>
<dbReference type="PANTHER" id="PTHR19211:SF14">
    <property type="entry name" value="ATP-BINDING CASSETTE SUB-FAMILY F MEMBER 1"/>
    <property type="match status" value="1"/>
</dbReference>
<proteinExistence type="predicted"/>
<accession>A0ABQ0RQ44</accession>
<keyword evidence="2" id="KW-0547">Nucleotide-binding</keyword>
<keyword evidence="3 6" id="KW-0067">ATP-binding</keyword>
<protein>
    <submittedName>
        <fullName evidence="6">ABC transporter ATP-binding protein</fullName>
    </submittedName>
</protein>
<dbReference type="SMART" id="SM00382">
    <property type="entry name" value="AAA"/>
    <property type="match status" value="2"/>
</dbReference>
<sequence>MTHSRNVRPSDRREQDTEPDDVCLLQDIAVSFGERDVLAGIELSISATDRIAVLGDNGSGKSTLMRVIAGNLAPDRGQRTMNAPGAVAYAAQNPRFAQAMSVQQVIDSYHQRFRELETLMRVISNRLDDAPEDQAQRLLQQLQKVTDLYEAADGYSLAPRLDSALEQLGLGQMDRQRPVAQLSGGQSSRLALACVLCSGAQLLLLDEPTNDLDETAMNWLERTIDKHRGALVLISHDRMFLKRFARSIIEVSDGQLAHYGNGYDGYLHAKEQERTAIRVAYGKWVQEYERSQNLVDKYASRVAAIPRKREKAGFGHGNFRARDSSHGSTSKIRQAKSRIEELETHRAPEPAAELAFAMPSGGEGQHSGETLLKVMNSQRSIAPRLSTGSFEIRLGERWLVTGSNGAGKSTLLKMLAGELECTAGRIERAAHLHCAWLRQDIGILPGDSLIEAFASATSQYVQDAGASLAKLGLFAPQDFLRHPMALSVGQRRRLELAVAVSTKAQVLLLDEPTNHLSPALVEQLEAALVDYPGTVITVSHDRRWQQKMREHAVVHRLSVSAGRVELVK</sequence>
<dbReference type="InterPro" id="IPR003593">
    <property type="entry name" value="AAA+_ATPase"/>
</dbReference>
<feature type="domain" description="ABC transporter" evidence="5">
    <location>
        <begin position="23"/>
        <end position="278"/>
    </location>
</feature>
<dbReference type="CDD" id="cd03221">
    <property type="entry name" value="ABCF_EF-3"/>
    <property type="match status" value="1"/>
</dbReference>
<evidence type="ECO:0000313" key="7">
    <source>
        <dbReference type="Proteomes" id="UP000316242"/>
    </source>
</evidence>